<protein>
    <submittedName>
        <fullName evidence="2">Uncharacterized protein</fullName>
    </submittedName>
</protein>
<keyword evidence="1" id="KW-1133">Transmembrane helix</keyword>
<dbReference type="EMBL" id="JBFOLK010000004">
    <property type="protein sequence ID" value="KAL2518179.1"/>
    <property type="molecule type" value="Genomic_DNA"/>
</dbReference>
<evidence type="ECO:0000313" key="3">
    <source>
        <dbReference type="Proteomes" id="UP001604336"/>
    </source>
</evidence>
<evidence type="ECO:0000256" key="1">
    <source>
        <dbReference type="SAM" id="Phobius"/>
    </source>
</evidence>
<proteinExistence type="predicted"/>
<organism evidence="2 3">
    <name type="scientific">Abeliophyllum distichum</name>
    <dbReference type="NCBI Taxonomy" id="126358"/>
    <lineage>
        <taxon>Eukaryota</taxon>
        <taxon>Viridiplantae</taxon>
        <taxon>Streptophyta</taxon>
        <taxon>Embryophyta</taxon>
        <taxon>Tracheophyta</taxon>
        <taxon>Spermatophyta</taxon>
        <taxon>Magnoliopsida</taxon>
        <taxon>eudicotyledons</taxon>
        <taxon>Gunneridae</taxon>
        <taxon>Pentapetalae</taxon>
        <taxon>asterids</taxon>
        <taxon>lamiids</taxon>
        <taxon>Lamiales</taxon>
        <taxon>Oleaceae</taxon>
        <taxon>Forsythieae</taxon>
        <taxon>Abeliophyllum</taxon>
    </lineage>
</organism>
<keyword evidence="1" id="KW-0812">Transmembrane</keyword>
<feature type="transmembrane region" description="Helical" evidence="1">
    <location>
        <begin position="73"/>
        <end position="94"/>
    </location>
</feature>
<sequence>MRKSFASVLQSSLDSTCHQFVAKEPYLHHGEPALVISSDEEASLAEPFKFTLVGKFSHSKPKMVDSFISETTLVYYGLPLCVYLSGLVISILMLRLLLPLYGYLFLYCLFNYVQRNFYLLYLKLWGMPLRIDEATADLLRPSEVRVCVDVNLEYKLPDRIRIDRGASRSFW</sequence>
<keyword evidence="3" id="KW-1185">Reference proteome</keyword>
<reference evidence="3" key="1">
    <citation type="submission" date="2024-07" db="EMBL/GenBank/DDBJ databases">
        <title>Two chromosome-level genome assemblies of Korean endemic species Abeliophyllum distichum and Forsythia ovata (Oleaceae).</title>
        <authorList>
            <person name="Jang H."/>
        </authorList>
    </citation>
    <scope>NUCLEOTIDE SEQUENCE [LARGE SCALE GENOMIC DNA]</scope>
</reference>
<accession>A0ABD1TZN4</accession>
<comment type="caution">
    <text evidence="2">The sequence shown here is derived from an EMBL/GenBank/DDBJ whole genome shotgun (WGS) entry which is preliminary data.</text>
</comment>
<dbReference type="PANTHER" id="PTHR31286">
    <property type="entry name" value="GLYCINE-RICH CELL WALL STRUCTURAL PROTEIN 1.8-LIKE"/>
    <property type="match status" value="1"/>
</dbReference>
<dbReference type="PANTHER" id="PTHR31286:SF180">
    <property type="entry name" value="OS10G0362600 PROTEIN"/>
    <property type="match status" value="1"/>
</dbReference>
<evidence type="ECO:0000313" key="2">
    <source>
        <dbReference type="EMBL" id="KAL2518179.1"/>
    </source>
</evidence>
<name>A0ABD1TZN4_9LAMI</name>
<gene>
    <name evidence="2" type="ORF">Adt_14426</name>
</gene>
<dbReference type="InterPro" id="IPR040256">
    <property type="entry name" value="At4g02000-like"/>
</dbReference>
<dbReference type="AlphaFoldDB" id="A0ABD1TZN4"/>
<keyword evidence="1" id="KW-0472">Membrane</keyword>
<dbReference type="Proteomes" id="UP001604336">
    <property type="component" value="Unassembled WGS sequence"/>
</dbReference>
<feature type="transmembrane region" description="Helical" evidence="1">
    <location>
        <begin position="100"/>
        <end position="121"/>
    </location>
</feature>